<dbReference type="AlphaFoldDB" id="A0A6P1ZFT3"/>
<dbReference type="Gene3D" id="1.10.3210.10">
    <property type="entry name" value="Hypothetical protein af1432"/>
    <property type="match status" value="1"/>
</dbReference>
<dbReference type="InterPro" id="IPR007890">
    <property type="entry name" value="CHASE2"/>
</dbReference>
<dbReference type="InterPro" id="IPR003607">
    <property type="entry name" value="HD/PDEase_dom"/>
</dbReference>
<evidence type="ECO:0000259" key="2">
    <source>
        <dbReference type="PROSITE" id="PS51832"/>
    </source>
</evidence>
<evidence type="ECO:0000256" key="1">
    <source>
        <dbReference type="SAM" id="Phobius"/>
    </source>
</evidence>
<gene>
    <name evidence="3" type="ORF">DQK91_17515</name>
</gene>
<dbReference type="SMART" id="SM01080">
    <property type="entry name" value="CHASE2"/>
    <property type="match status" value="1"/>
</dbReference>
<keyword evidence="1" id="KW-0472">Membrane</keyword>
<dbReference type="Proteomes" id="UP000434052">
    <property type="component" value="Unassembled WGS sequence"/>
</dbReference>
<dbReference type="SMART" id="SM00471">
    <property type="entry name" value="HDc"/>
    <property type="match status" value="1"/>
</dbReference>
<feature type="transmembrane region" description="Helical" evidence="1">
    <location>
        <begin position="381"/>
        <end position="399"/>
    </location>
</feature>
<dbReference type="OrthoDB" id="9806735at2"/>
<dbReference type="PANTHER" id="PTHR45228">
    <property type="entry name" value="CYCLIC DI-GMP PHOSPHODIESTERASE TM_0186-RELATED"/>
    <property type="match status" value="1"/>
</dbReference>
<dbReference type="InterPro" id="IPR037522">
    <property type="entry name" value="HD_GYP_dom"/>
</dbReference>
<dbReference type="GO" id="GO:0016787">
    <property type="term" value="F:hydrolase activity"/>
    <property type="evidence" value="ECO:0007669"/>
    <property type="project" value="UniProtKB-KW"/>
</dbReference>
<protein>
    <submittedName>
        <fullName evidence="3">Phosphohydrolase</fullName>
    </submittedName>
</protein>
<feature type="transmembrane region" description="Helical" evidence="1">
    <location>
        <begin position="32"/>
        <end position="54"/>
    </location>
</feature>
<feature type="domain" description="HD-GYP" evidence="2">
    <location>
        <begin position="466"/>
        <end position="675"/>
    </location>
</feature>
<comment type="caution">
    <text evidence="3">The sequence shown here is derived from an EMBL/GenBank/DDBJ whole genome shotgun (WGS) entry which is preliminary data.</text>
</comment>
<dbReference type="Pfam" id="PF13487">
    <property type="entry name" value="HD_5"/>
    <property type="match status" value="1"/>
</dbReference>
<organism evidence="3 4">
    <name type="scientific">Oceanidesulfovibrio marinus</name>
    <dbReference type="NCBI Taxonomy" id="370038"/>
    <lineage>
        <taxon>Bacteria</taxon>
        <taxon>Pseudomonadati</taxon>
        <taxon>Thermodesulfobacteriota</taxon>
        <taxon>Desulfovibrionia</taxon>
        <taxon>Desulfovibrionales</taxon>
        <taxon>Desulfovibrionaceae</taxon>
        <taxon>Oceanidesulfovibrio</taxon>
    </lineage>
</organism>
<feature type="transmembrane region" description="Helical" evidence="1">
    <location>
        <begin position="437"/>
        <end position="454"/>
    </location>
</feature>
<name>A0A6P1ZFT3_9BACT</name>
<keyword evidence="1" id="KW-1133">Transmembrane helix</keyword>
<keyword evidence="1" id="KW-0812">Transmembrane</keyword>
<dbReference type="PANTHER" id="PTHR45228:SF5">
    <property type="entry name" value="CYCLIC DI-GMP PHOSPHODIESTERASE VC_1348-RELATED"/>
    <property type="match status" value="1"/>
</dbReference>
<proteinExistence type="predicted"/>
<dbReference type="InterPro" id="IPR052020">
    <property type="entry name" value="Cyclic_di-GMP/3'3'-cGAMP_PDE"/>
</dbReference>
<dbReference type="CDD" id="cd00077">
    <property type="entry name" value="HDc"/>
    <property type="match status" value="1"/>
</dbReference>
<feature type="transmembrane region" description="Helical" evidence="1">
    <location>
        <begin position="405"/>
        <end position="425"/>
    </location>
</feature>
<accession>A0A6P1ZFT3</accession>
<keyword evidence="3" id="KW-0378">Hydrolase</keyword>
<evidence type="ECO:0000313" key="4">
    <source>
        <dbReference type="Proteomes" id="UP000434052"/>
    </source>
</evidence>
<reference evidence="3 4" key="1">
    <citation type="submission" date="2018-06" db="EMBL/GenBank/DDBJ databases">
        <title>Complete genome of Desulfovibrio marinus P48SEP.</title>
        <authorList>
            <person name="Crispim J.S."/>
            <person name="Vidigal P.M.P."/>
            <person name="Silva L.C.F."/>
            <person name="Araujo L.C."/>
            <person name="Laguardia C.N."/>
            <person name="Dias R.S."/>
            <person name="Sousa M.P."/>
            <person name="Paula S.O."/>
            <person name="Silva C."/>
        </authorList>
    </citation>
    <scope>NUCLEOTIDE SEQUENCE [LARGE SCALE GENOMIC DNA]</scope>
    <source>
        <strain evidence="3 4">P48SEP</strain>
    </source>
</reference>
<dbReference type="EMBL" id="QMIF01000014">
    <property type="protein sequence ID" value="TVM31734.1"/>
    <property type="molecule type" value="Genomic_DNA"/>
</dbReference>
<dbReference type="PROSITE" id="PS51832">
    <property type="entry name" value="HD_GYP"/>
    <property type="match status" value="1"/>
</dbReference>
<sequence>MNRATAGLRFSCVDTAMTESVSEPDSLRSGHYFWIVVLIGLAGTLAAAICVAVAPFPVRVADTLVYDTLSAWSLEPAANTDVTIVDIDDRSLTAVGQWPWPRYRIAMLVDAVSEANPASIGLDILFAEKDETSLASMRERFRRDFGLDIGFTGIPPGLTDNDGYLGHVLSRIPAVGSVYFTFDDEAAESSCTLHPLQTEGDFSQLDLPVAKGVLCNTPPIQQGLTDSGFINHLPDPDGRLRGLPMLIRYDDGSLHPSFSLALLMRQQNTHSVSLRNDLYGPVLTAGAAAIPITRNGEALLSFYGAAGTIRTIPALDIMAGSFDPLALQGRHVIIGSSAAGLNDLHHTIADAQLSGAETQATFIANALSGSLRRIPGWSTTYSVLATVAVGVFITLLFALTAPPYAALGAFLTALFFLGLTSIFLTTKHVYMPATGPVAVAFALLMALSTILYILENRRSLMRLVRLVRAQRLTLSSMAAVTETRDPDTGGHIQRTQKYVRLLAEQLAREGKHGITDEYIELLYLSAPLHDVGKVGMPDSILLKPGRLTPDEFDLMKKHAEHGHAIMETAEEEQEEDGGFLSLAKEIALTHHERWDGSGYPKGLAGTDIPLSGRLMALADVYDALVSSRLYKDPYSHEEARTIIIEGSGKHFDPDIVDAFLAREEEFIRIANEDEAAAT</sequence>
<dbReference type="SUPFAM" id="SSF109604">
    <property type="entry name" value="HD-domain/PDEase-like"/>
    <property type="match status" value="1"/>
</dbReference>
<evidence type="ECO:0000313" key="3">
    <source>
        <dbReference type="EMBL" id="TVM31734.1"/>
    </source>
</evidence>
<dbReference type="Pfam" id="PF05226">
    <property type="entry name" value="CHASE2"/>
    <property type="match status" value="1"/>
</dbReference>